<feature type="compositionally biased region" description="Low complexity" evidence="1">
    <location>
        <begin position="337"/>
        <end position="350"/>
    </location>
</feature>
<name>A0A7N0TPI7_KALFE</name>
<dbReference type="PANTHER" id="PTHR36741">
    <property type="entry name" value="OS07G0100500 PROTEIN"/>
    <property type="match status" value="1"/>
</dbReference>
<feature type="compositionally biased region" description="Polar residues" evidence="1">
    <location>
        <begin position="285"/>
        <end position="303"/>
    </location>
</feature>
<accession>A0A7N0TPI7</accession>
<feature type="region of interest" description="Disordered" evidence="1">
    <location>
        <begin position="662"/>
        <end position="687"/>
    </location>
</feature>
<dbReference type="Proteomes" id="UP000594263">
    <property type="component" value="Unplaced"/>
</dbReference>
<evidence type="ECO:0000313" key="2">
    <source>
        <dbReference type="EnsemblPlants" id="Kaladp0041s0029.1.v1.1"/>
    </source>
</evidence>
<proteinExistence type="predicted"/>
<organism evidence="2 3">
    <name type="scientific">Kalanchoe fedtschenkoi</name>
    <name type="common">Lavender scallops</name>
    <name type="synonym">South American air plant</name>
    <dbReference type="NCBI Taxonomy" id="63787"/>
    <lineage>
        <taxon>Eukaryota</taxon>
        <taxon>Viridiplantae</taxon>
        <taxon>Streptophyta</taxon>
        <taxon>Embryophyta</taxon>
        <taxon>Tracheophyta</taxon>
        <taxon>Spermatophyta</taxon>
        <taxon>Magnoliopsida</taxon>
        <taxon>eudicotyledons</taxon>
        <taxon>Gunneridae</taxon>
        <taxon>Pentapetalae</taxon>
        <taxon>Saxifragales</taxon>
        <taxon>Crassulaceae</taxon>
        <taxon>Kalanchoe</taxon>
    </lineage>
</organism>
<dbReference type="Gramene" id="Kaladp0041s0029.1.v1.1">
    <property type="protein sequence ID" value="Kaladp0041s0029.1.v1.1"/>
    <property type="gene ID" value="Kaladp0041s0029.v1.1"/>
</dbReference>
<keyword evidence="3" id="KW-1185">Reference proteome</keyword>
<dbReference type="OMA" id="LSDEPEC"/>
<protein>
    <submittedName>
        <fullName evidence="2">Uncharacterized protein</fullName>
    </submittedName>
</protein>
<evidence type="ECO:0000256" key="1">
    <source>
        <dbReference type="SAM" id="MobiDB-lite"/>
    </source>
</evidence>
<dbReference type="EnsemblPlants" id="Kaladp0041s0029.1.v1.1">
    <property type="protein sequence ID" value="Kaladp0041s0029.1.v1.1"/>
    <property type="gene ID" value="Kaladp0041s0029.v1.1"/>
</dbReference>
<feature type="region of interest" description="Disordered" evidence="1">
    <location>
        <begin position="285"/>
        <end position="357"/>
    </location>
</feature>
<dbReference type="PANTHER" id="PTHR36741:SF1">
    <property type="entry name" value="OS07G0100500 PROTEIN"/>
    <property type="match status" value="1"/>
</dbReference>
<dbReference type="AlphaFoldDB" id="A0A7N0TPI7"/>
<feature type="region of interest" description="Disordered" evidence="1">
    <location>
        <begin position="1"/>
        <end position="56"/>
    </location>
</feature>
<feature type="compositionally biased region" description="Basic and acidic residues" evidence="1">
    <location>
        <begin position="17"/>
        <end position="26"/>
    </location>
</feature>
<sequence length="687" mass="73461">MANSGGRDPINAGNTDASDRDDHDTVDINNDDAFESSADVVSGGSDAVSGTSRGRSAGLTERLTGLLEGEGDGDLLIGTKDGGATVMQWLQALDLQVVGACRVDERLKPMLKSSAAGAAADDRLLAHLSQYFEPSEVGLLAMCLCMPLVSMRVGKVLKQGSHLCPTTVRGDLNLVLLPTSDLRLSFVGDDGQTEILCTMSCDSDCCTAAIEEISADSSGRSFLVKCPESDAYYFWCSENSKLLGIELLAKMKDLCKRMPSLAELTGISHSRLDCFATHLRAYFSGSTSSKTRPTSRNLSSHCPTASELLGPGPGADCKFLMSKSPRHRSNGNQGMKSSSPCQSSLSPRPSLFKEGMGRNPFSLKSVAREKLRWRGGDITLSALENIAFDSTVTSQTFSGRCGQEKHSEVSRLNELPTHSLNESLETVPPSFCSAITDLSSRLAICSPAYCWCPIGSNFVNTSGSLQLPLATTKLRTLPPLSSLLPAGRSSSLLTPLSPPTLELPSYLLDPLPRLPFSTPSSHQIPNFIPLICDPIVHIPIIDICSSGQGYLVSAASGTTLPPLHPTLMNQLLPEDNMVENGAKETLRRLIGNSDRASPPLMDMFSVSDDEKPGILVGGSRGLYSGTCDVDMIANSIAALGMISLTERSIEGDSYKTRKMQGNCDLETSNSEDPFNQTNPNSMGERLE</sequence>
<reference evidence="2" key="1">
    <citation type="submission" date="2021-01" db="UniProtKB">
        <authorList>
            <consortium name="EnsemblPlants"/>
        </authorList>
    </citation>
    <scope>IDENTIFICATION</scope>
</reference>
<feature type="compositionally biased region" description="Polar residues" evidence="1">
    <location>
        <begin position="665"/>
        <end position="681"/>
    </location>
</feature>
<evidence type="ECO:0000313" key="3">
    <source>
        <dbReference type="Proteomes" id="UP000594263"/>
    </source>
</evidence>